<evidence type="ECO:0000313" key="2">
    <source>
        <dbReference type="Proteomes" id="UP001558713"/>
    </source>
</evidence>
<comment type="caution">
    <text evidence="1">The sequence shown here is derived from an EMBL/GenBank/DDBJ whole genome shotgun (WGS) entry which is preliminary data.</text>
</comment>
<dbReference type="PANTHER" id="PTHR33116">
    <property type="entry name" value="REVERSE TRANSCRIPTASE ZINC-BINDING DOMAIN-CONTAINING PROTEIN-RELATED-RELATED"/>
    <property type="match status" value="1"/>
</dbReference>
<proteinExistence type="predicted"/>
<reference evidence="1 2" key="1">
    <citation type="submission" date="2024-04" db="EMBL/GenBank/DDBJ databases">
        <title>Genome assembly C_amara_ONT_v2.</title>
        <authorList>
            <person name="Yant L."/>
            <person name="Moore C."/>
            <person name="Slenker M."/>
        </authorList>
    </citation>
    <scope>NUCLEOTIDE SEQUENCE [LARGE SCALE GENOMIC DNA]</scope>
    <source>
        <tissue evidence="1">Leaf</tissue>
    </source>
</reference>
<name>A0ABD0ZWJ2_CARAN</name>
<protein>
    <submittedName>
        <fullName evidence="1">Mitochondrial protein</fullName>
    </submittedName>
</protein>
<gene>
    <name evidence="1" type="ORF">V5N11_008545</name>
</gene>
<dbReference type="EMBL" id="JBANAX010000657">
    <property type="protein sequence ID" value="KAL1198927.1"/>
    <property type="molecule type" value="Genomic_DNA"/>
</dbReference>
<dbReference type="PANTHER" id="PTHR33116:SF86">
    <property type="entry name" value="REVERSE TRANSCRIPTASE DOMAIN-CONTAINING PROTEIN"/>
    <property type="match status" value="1"/>
</dbReference>
<organism evidence="1 2">
    <name type="scientific">Cardamine amara subsp. amara</name>
    <dbReference type="NCBI Taxonomy" id="228776"/>
    <lineage>
        <taxon>Eukaryota</taxon>
        <taxon>Viridiplantae</taxon>
        <taxon>Streptophyta</taxon>
        <taxon>Embryophyta</taxon>
        <taxon>Tracheophyta</taxon>
        <taxon>Spermatophyta</taxon>
        <taxon>Magnoliopsida</taxon>
        <taxon>eudicotyledons</taxon>
        <taxon>Gunneridae</taxon>
        <taxon>Pentapetalae</taxon>
        <taxon>rosids</taxon>
        <taxon>malvids</taxon>
        <taxon>Brassicales</taxon>
        <taxon>Brassicaceae</taxon>
        <taxon>Cardamineae</taxon>
        <taxon>Cardamine</taxon>
    </lineage>
</organism>
<keyword evidence="2" id="KW-1185">Reference proteome</keyword>
<accession>A0ABD0ZWJ2</accession>
<evidence type="ECO:0000313" key="1">
    <source>
        <dbReference type="EMBL" id="KAL1198927.1"/>
    </source>
</evidence>
<sequence length="332" mass="37499">MRYVITVTYSVLINDQPFGVFAPGRGLRQGDPLSPFLFVLCTKGLTHLMNRAEIQSLLNVISFSGNGLVVHHLLFADDSFFMCKADSNQCEVLKGISKVYGDATWQSINLLKSSVTFGAGIDDEKKWRLKKVLGIFTEGGAGTYLGLPECFSGSKIQLLDYIKHILKNKLPGWFARSLSLGGKEVLIKAVTLAIPVYAMSCFKLTKTFLVNLTSDMCDFWWNVVEDKQKIHWVSWKKMCLSKENGGLCFRDLKCFNQALLAKQAWRLIQEPECLFAQVMRNIYYQGDEFTDAELGNSPFFGWRSIMFGKELLQQGLSKQIGNGESFLVWFDP</sequence>
<dbReference type="Proteomes" id="UP001558713">
    <property type="component" value="Unassembled WGS sequence"/>
</dbReference>
<dbReference type="AlphaFoldDB" id="A0ABD0ZWJ2"/>